<organism evidence="6 7">
    <name type="scientific">Tritrichomonas musculus</name>
    <dbReference type="NCBI Taxonomy" id="1915356"/>
    <lineage>
        <taxon>Eukaryota</taxon>
        <taxon>Metamonada</taxon>
        <taxon>Parabasalia</taxon>
        <taxon>Tritrichomonadida</taxon>
        <taxon>Tritrichomonadidae</taxon>
        <taxon>Tritrichomonas</taxon>
    </lineage>
</organism>
<dbReference type="Proteomes" id="UP001470230">
    <property type="component" value="Unassembled WGS sequence"/>
</dbReference>
<protein>
    <recommendedName>
        <fullName evidence="5">Metallo-beta-lactamase domain-containing protein</fullName>
    </recommendedName>
</protein>
<dbReference type="Pfam" id="PF00753">
    <property type="entry name" value="Lactamase_B"/>
    <property type="match status" value="1"/>
</dbReference>
<dbReference type="SMART" id="SM00849">
    <property type="entry name" value="Lactamase_B"/>
    <property type="match status" value="1"/>
</dbReference>
<name>A0ABR2KZV6_9EUKA</name>
<sequence>MYLLNCGTRCLLIDPADDFDSIIKLISNKCPNSKPDIFLTHGHYNHVFSVPQLCDHYKHAKVFASQRDYPIFRDSISKQKQKSAYKYKSYLNRMKFVKDQDTLQINDDIFKVIGLSGHTPGSIGLYSKKQKCAFVGDTLLFESLGSVDSPQSNDELLTKNIRMKLMTLDESTIIYPGHGKKTTIGHEKENNDFLKHPFFSDATNMSLFEPLVTDFLIHCV</sequence>
<evidence type="ECO:0000256" key="1">
    <source>
        <dbReference type="ARBA" id="ARBA00001947"/>
    </source>
</evidence>
<accession>A0ABR2KZV6</accession>
<dbReference type="SUPFAM" id="SSF56281">
    <property type="entry name" value="Metallo-hydrolase/oxidoreductase"/>
    <property type="match status" value="1"/>
</dbReference>
<dbReference type="CDD" id="cd06262">
    <property type="entry name" value="metallo-hydrolase-like_MBL-fold"/>
    <property type="match status" value="1"/>
</dbReference>
<comment type="caution">
    <text evidence="6">The sequence shown here is derived from an EMBL/GenBank/DDBJ whole genome shotgun (WGS) entry which is preliminary data.</text>
</comment>
<dbReference type="InterPro" id="IPR001279">
    <property type="entry name" value="Metallo-B-lactamas"/>
</dbReference>
<dbReference type="PANTHER" id="PTHR46233">
    <property type="entry name" value="HYDROXYACYLGLUTATHIONE HYDROLASE GLOC"/>
    <property type="match status" value="1"/>
</dbReference>
<dbReference type="PANTHER" id="PTHR46233:SF3">
    <property type="entry name" value="HYDROXYACYLGLUTATHIONE HYDROLASE GLOC"/>
    <property type="match status" value="1"/>
</dbReference>
<reference evidence="6 7" key="1">
    <citation type="submission" date="2024-04" db="EMBL/GenBank/DDBJ databases">
        <title>Tritrichomonas musculus Genome.</title>
        <authorList>
            <person name="Alves-Ferreira E."/>
            <person name="Grigg M."/>
            <person name="Lorenzi H."/>
            <person name="Galac M."/>
        </authorList>
    </citation>
    <scope>NUCLEOTIDE SEQUENCE [LARGE SCALE GENOMIC DNA]</scope>
    <source>
        <strain evidence="6 7">EAF2021</strain>
    </source>
</reference>
<gene>
    <name evidence="6" type="ORF">M9Y10_014563</name>
</gene>
<keyword evidence="4" id="KW-0862">Zinc</keyword>
<dbReference type="EMBL" id="JAPFFF010000002">
    <property type="protein sequence ID" value="KAK8896650.1"/>
    <property type="molecule type" value="Genomic_DNA"/>
</dbReference>
<keyword evidence="3" id="KW-0378">Hydrolase</keyword>
<dbReference type="Gene3D" id="3.60.15.10">
    <property type="entry name" value="Ribonuclease Z/Hydroxyacylglutathione hydrolase-like"/>
    <property type="match status" value="1"/>
</dbReference>
<dbReference type="InterPro" id="IPR051453">
    <property type="entry name" value="MBL_Glyoxalase_II"/>
</dbReference>
<evidence type="ECO:0000313" key="7">
    <source>
        <dbReference type="Proteomes" id="UP001470230"/>
    </source>
</evidence>
<feature type="domain" description="Metallo-beta-lactamase" evidence="5">
    <location>
        <begin position="1"/>
        <end position="178"/>
    </location>
</feature>
<dbReference type="InterPro" id="IPR036866">
    <property type="entry name" value="RibonucZ/Hydroxyglut_hydro"/>
</dbReference>
<keyword evidence="2" id="KW-0479">Metal-binding</keyword>
<proteinExistence type="predicted"/>
<comment type="cofactor">
    <cofactor evidence="1">
        <name>Zn(2+)</name>
        <dbReference type="ChEBI" id="CHEBI:29105"/>
    </cofactor>
</comment>
<evidence type="ECO:0000256" key="2">
    <source>
        <dbReference type="ARBA" id="ARBA00022723"/>
    </source>
</evidence>
<evidence type="ECO:0000313" key="6">
    <source>
        <dbReference type="EMBL" id="KAK8896650.1"/>
    </source>
</evidence>
<keyword evidence="7" id="KW-1185">Reference proteome</keyword>
<evidence type="ECO:0000256" key="4">
    <source>
        <dbReference type="ARBA" id="ARBA00022833"/>
    </source>
</evidence>
<evidence type="ECO:0000256" key="3">
    <source>
        <dbReference type="ARBA" id="ARBA00022801"/>
    </source>
</evidence>
<evidence type="ECO:0000259" key="5">
    <source>
        <dbReference type="SMART" id="SM00849"/>
    </source>
</evidence>